<dbReference type="AlphaFoldDB" id="A0A8H7TYF2"/>
<proteinExistence type="predicted"/>
<feature type="transmembrane region" description="Helical" evidence="1">
    <location>
        <begin position="99"/>
        <end position="117"/>
    </location>
</feature>
<accession>A0A8H7TYF2</accession>
<feature type="transmembrane region" description="Helical" evidence="1">
    <location>
        <begin position="238"/>
        <end position="257"/>
    </location>
</feature>
<keyword evidence="1" id="KW-0812">Transmembrane</keyword>
<keyword evidence="1" id="KW-1133">Transmembrane helix</keyword>
<protein>
    <submittedName>
        <fullName evidence="2">Uncharacterized protein</fullName>
    </submittedName>
</protein>
<reference evidence="2" key="1">
    <citation type="submission" date="2020-11" db="EMBL/GenBank/DDBJ databases">
        <authorList>
            <person name="Koelle M."/>
            <person name="Horta M.A.C."/>
            <person name="Nowrousian M."/>
            <person name="Ohm R.A."/>
            <person name="Benz P."/>
            <person name="Pilgard A."/>
        </authorList>
    </citation>
    <scope>NUCLEOTIDE SEQUENCE</scope>
    <source>
        <strain evidence="2">FPRL280</strain>
    </source>
</reference>
<feature type="transmembrane region" description="Helical" evidence="1">
    <location>
        <begin position="165"/>
        <end position="187"/>
    </location>
</feature>
<feature type="transmembrane region" description="Helical" evidence="1">
    <location>
        <begin position="208"/>
        <end position="232"/>
    </location>
</feature>
<sequence>MSSAIDGTGNSYAAALVSSILYGFYLLLAIQCIYGLLTKHGSTSGRNVALGYAVLLFIVQTVYYAAGCRWSAIEFVDASIDPAVFASELSGNLSLLKDTMYVINIWVADSFLLYRVYIIWSLHYVSLLPFALYLASLATGIGLLVETGKPGAVFGQASIINFGTPFWSLSVATNVCATVLIVSRLLYHHGALRRSTTRNPALSGTSPAVIMFVESAALYAVCGIIYIPLFAVDTPVQYPFSALLGGVVSIAPTLIMARMAKGTALTKEWSDIPLVDMPPVAQPAPSQSTETIPVSGSNMEPNRVLMQLV</sequence>
<dbReference type="Proteomes" id="UP000639403">
    <property type="component" value="Unassembled WGS sequence"/>
</dbReference>
<name>A0A8H7TYF2_9APHY</name>
<feature type="transmembrane region" description="Helical" evidence="1">
    <location>
        <begin position="12"/>
        <end position="37"/>
    </location>
</feature>
<feature type="transmembrane region" description="Helical" evidence="1">
    <location>
        <begin position="49"/>
        <end position="66"/>
    </location>
</feature>
<organism evidence="2 3">
    <name type="scientific">Rhodonia placenta</name>
    <dbReference type="NCBI Taxonomy" id="104341"/>
    <lineage>
        <taxon>Eukaryota</taxon>
        <taxon>Fungi</taxon>
        <taxon>Dikarya</taxon>
        <taxon>Basidiomycota</taxon>
        <taxon>Agaricomycotina</taxon>
        <taxon>Agaricomycetes</taxon>
        <taxon>Polyporales</taxon>
        <taxon>Adustoporiaceae</taxon>
        <taxon>Rhodonia</taxon>
    </lineage>
</organism>
<feature type="transmembrane region" description="Helical" evidence="1">
    <location>
        <begin position="124"/>
        <end position="145"/>
    </location>
</feature>
<evidence type="ECO:0000256" key="1">
    <source>
        <dbReference type="SAM" id="Phobius"/>
    </source>
</evidence>
<reference evidence="2" key="2">
    <citation type="journal article" name="Front. Microbiol.">
        <title>Degradative Capacity of Two Strains of Rhodonia placenta: From Phenotype to Genotype.</title>
        <authorList>
            <person name="Kolle M."/>
            <person name="Horta M.A.C."/>
            <person name="Nowrousian M."/>
            <person name="Ohm R.A."/>
            <person name="Benz J.P."/>
            <person name="Pilgard A."/>
        </authorList>
    </citation>
    <scope>NUCLEOTIDE SEQUENCE</scope>
    <source>
        <strain evidence="2">FPRL280</strain>
    </source>
</reference>
<comment type="caution">
    <text evidence="2">The sequence shown here is derived from an EMBL/GenBank/DDBJ whole genome shotgun (WGS) entry which is preliminary data.</text>
</comment>
<evidence type="ECO:0000313" key="2">
    <source>
        <dbReference type="EMBL" id="KAF9806294.1"/>
    </source>
</evidence>
<gene>
    <name evidence="2" type="ORF">IEO21_08737</name>
</gene>
<dbReference type="EMBL" id="JADOXO010000338">
    <property type="protein sequence ID" value="KAF9806294.1"/>
    <property type="molecule type" value="Genomic_DNA"/>
</dbReference>
<evidence type="ECO:0000313" key="3">
    <source>
        <dbReference type="Proteomes" id="UP000639403"/>
    </source>
</evidence>
<keyword evidence="1" id="KW-0472">Membrane</keyword>